<protein>
    <submittedName>
        <fullName evidence="2">Swt1p</fullName>
    </submittedName>
</protein>
<accession>A0A015L7D3</accession>
<dbReference type="OrthoDB" id="2017974at2759"/>
<evidence type="ECO:0000313" key="2">
    <source>
        <dbReference type="EMBL" id="EXX50693.1"/>
    </source>
</evidence>
<dbReference type="Gene3D" id="3.40.50.1010">
    <property type="entry name" value="5'-nuclease"/>
    <property type="match status" value="1"/>
</dbReference>
<feature type="domain" description="PIN" evidence="1">
    <location>
        <begin position="61"/>
        <end position="152"/>
    </location>
</feature>
<name>A0A015L7D3_RHIIW</name>
<dbReference type="InterPro" id="IPR052626">
    <property type="entry name" value="SWT1_Regulator"/>
</dbReference>
<gene>
    <name evidence="2" type="ORF">RirG_268360</name>
</gene>
<comment type="caution">
    <text evidence="2">The sequence shown here is derived from an EMBL/GenBank/DDBJ whole genome shotgun (WGS) entry which is preliminary data.</text>
</comment>
<dbReference type="PANTHER" id="PTHR16161">
    <property type="entry name" value="TRANSCRIPTIONAL PROTEIN SWT1"/>
    <property type="match status" value="1"/>
</dbReference>
<organism evidence="2 3">
    <name type="scientific">Rhizophagus irregularis (strain DAOM 197198w)</name>
    <name type="common">Glomus intraradices</name>
    <dbReference type="NCBI Taxonomy" id="1432141"/>
    <lineage>
        <taxon>Eukaryota</taxon>
        <taxon>Fungi</taxon>
        <taxon>Fungi incertae sedis</taxon>
        <taxon>Mucoromycota</taxon>
        <taxon>Glomeromycotina</taxon>
        <taxon>Glomeromycetes</taxon>
        <taxon>Glomerales</taxon>
        <taxon>Glomeraceae</taxon>
        <taxon>Rhizophagus</taxon>
    </lineage>
</organism>
<evidence type="ECO:0000259" key="1">
    <source>
        <dbReference type="Pfam" id="PF13638"/>
    </source>
</evidence>
<evidence type="ECO:0000313" key="3">
    <source>
        <dbReference type="Proteomes" id="UP000022910"/>
    </source>
</evidence>
<dbReference type="EMBL" id="JEMT01029829">
    <property type="protein sequence ID" value="EXX50693.1"/>
    <property type="molecule type" value="Genomic_DNA"/>
</dbReference>
<dbReference type="GO" id="GO:0005634">
    <property type="term" value="C:nucleus"/>
    <property type="evidence" value="ECO:0007669"/>
    <property type="project" value="TreeGrafter"/>
</dbReference>
<dbReference type="InterPro" id="IPR002716">
    <property type="entry name" value="PIN_dom"/>
</dbReference>
<dbReference type="Pfam" id="PF13638">
    <property type="entry name" value="PIN_4"/>
    <property type="match status" value="1"/>
</dbReference>
<dbReference type="HOGENOM" id="CLU_1636318_0_0_1"/>
<dbReference type="PANTHER" id="PTHR16161:SF0">
    <property type="entry name" value="TRANSCRIPTIONAL PROTEIN SWT1"/>
    <property type="match status" value="1"/>
</dbReference>
<sequence>MADDFCDFMDIDDEYVLQDITSQIVEFRKDNILEAHYESSLTTQEFVAEQSLEKIQYISVVVVDTNFLISHLAFLKALIFEHAKKYKLLILIPWIVLQELDGLKSALWKNKSSSSQHEVGNLAQTAIKFLHSCLINREEGLRGQKIDERIEINEVKSVLPSY</sequence>
<keyword evidence="3" id="KW-1185">Reference proteome</keyword>
<proteinExistence type="predicted"/>
<reference evidence="2 3" key="1">
    <citation type="submission" date="2014-02" db="EMBL/GenBank/DDBJ databases">
        <title>Single nucleus genome sequencing reveals high similarity among nuclei of an endomycorrhizal fungus.</title>
        <authorList>
            <person name="Lin K."/>
            <person name="Geurts R."/>
            <person name="Zhang Z."/>
            <person name="Limpens E."/>
            <person name="Saunders D.G."/>
            <person name="Mu D."/>
            <person name="Pang E."/>
            <person name="Cao H."/>
            <person name="Cha H."/>
            <person name="Lin T."/>
            <person name="Zhou Q."/>
            <person name="Shang Y."/>
            <person name="Li Y."/>
            <person name="Ivanov S."/>
            <person name="Sharma T."/>
            <person name="Velzen R.V."/>
            <person name="Ruijter N.D."/>
            <person name="Aanen D.K."/>
            <person name="Win J."/>
            <person name="Kamoun S."/>
            <person name="Bisseling T."/>
            <person name="Huang S."/>
        </authorList>
    </citation>
    <scope>NUCLEOTIDE SEQUENCE [LARGE SCALE GENOMIC DNA]</scope>
    <source>
        <strain evidence="3">DAOM197198w</strain>
    </source>
</reference>
<dbReference type="Proteomes" id="UP000022910">
    <property type="component" value="Unassembled WGS sequence"/>
</dbReference>
<dbReference type="AlphaFoldDB" id="A0A015L7D3"/>